<evidence type="ECO:0000313" key="2">
    <source>
        <dbReference type="EMBL" id="TDK59808.1"/>
    </source>
</evidence>
<accession>A0A4R5VNQ7</accession>
<keyword evidence="4" id="KW-1185">Reference proteome</keyword>
<organism evidence="2 3">
    <name type="scientific">Bacillus salipaludis</name>
    <dbReference type="NCBI Taxonomy" id="2547811"/>
    <lineage>
        <taxon>Bacteria</taxon>
        <taxon>Bacillati</taxon>
        <taxon>Bacillota</taxon>
        <taxon>Bacilli</taxon>
        <taxon>Bacillales</taxon>
        <taxon>Bacillaceae</taxon>
        <taxon>Bacillus</taxon>
    </lineage>
</organism>
<evidence type="ECO:0000313" key="4">
    <source>
        <dbReference type="Proteomes" id="UP001178888"/>
    </source>
</evidence>
<dbReference type="EMBL" id="JAVGVR010000001">
    <property type="protein sequence ID" value="MDQ6595860.1"/>
    <property type="molecule type" value="Genomic_DNA"/>
</dbReference>
<dbReference type="Proteomes" id="UP001178888">
    <property type="component" value="Unassembled WGS sequence"/>
</dbReference>
<reference evidence="1" key="2">
    <citation type="submission" date="2023-08" db="EMBL/GenBank/DDBJ databases">
        <title>Nitrogen cycling bacteria in agricultural field soils.</title>
        <authorList>
            <person name="Jang J."/>
        </authorList>
    </citation>
    <scope>NUCLEOTIDE SEQUENCE</scope>
    <source>
        <strain evidence="1">PS3-36</strain>
    </source>
</reference>
<evidence type="ECO:0000313" key="3">
    <source>
        <dbReference type="Proteomes" id="UP000295132"/>
    </source>
</evidence>
<reference evidence="2 3" key="1">
    <citation type="submission" date="2019-03" db="EMBL/GenBank/DDBJ databases">
        <title>Bacillus niacini sp. nov. a Nicotinate-Metabolizing Mesophile Isolated from Soil.</title>
        <authorList>
            <person name="Zhang G."/>
        </authorList>
    </citation>
    <scope>NUCLEOTIDE SEQUENCE [LARGE SCALE GENOMIC DNA]</scope>
    <source>
        <strain evidence="2 3">WN066</strain>
    </source>
</reference>
<dbReference type="EMBL" id="SMYO01000008">
    <property type="protein sequence ID" value="TDK59808.1"/>
    <property type="molecule type" value="Genomic_DNA"/>
</dbReference>
<sequence>MKKAFIVYLLIMWLAPISIMAKSPDATQTVLQDFVIAIMKKDERLARKLINPSVKIPEIRENTPIQGIETLPSPHKNARILLARFEREYFDNHSFTERIAFIWEVYVKNNKISRIKVLSDHSNPFMNEPIKEYQEKYNKQLLVPTYFPFKVTHVRGNVVYNEAIWFYRDKTGKLSIQATPHLGKFSVLKDYRALILKNGQEAFIKEIPAGYQVIFLYDDIQYTVKLESEKKLYQPTEKELIDVVESMFPNR</sequence>
<dbReference type="Proteomes" id="UP000295132">
    <property type="component" value="Unassembled WGS sequence"/>
</dbReference>
<evidence type="ECO:0000313" key="1">
    <source>
        <dbReference type="EMBL" id="MDQ6595860.1"/>
    </source>
</evidence>
<proteinExistence type="predicted"/>
<gene>
    <name evidence="2" type="ORF">E2K98_17955</name>
    <name evidence="1" type="ORF">RCG21_05540</name>
</gene>
<dbReference type="RefSeq" id="WP_133336508.1">
    <property type="nucleotide sequence ID" value="NZ_JAVGVR010000001.1"/>
</dbReference>
<protein>
    <submittedName>
        <fullName evidence="2">Uncharacterized protein</fullName>
    </submittedName>
</protein>
<comment type="caution">
    <text evidence="2">The sequence shown here is derived from an EMBL/GenBank/DDBJ whole genome shotgun (WGS) entry which is preliminary data.</text>
</comment>
<dbReference type="AlphaFoldDB" id="A0A4R5VNQ7"/>
<name>A0A4R5VNQ7_9BACI</name>